<dbReference type="GO" id="GO:0005789">
    <property type="term" value="C:endoplasmic reticulum membrane"/>
    <property type="evidence" value="ECO:0007669"/>
    <property type="project" value="UniProtKB-SubCell"/>
</dbReference>
<evidence type="ECO:0000313" key="11">
    <source>
        <dbReference type="EMBL" id="KAJ7352524.1"/>
    </source>
</evidence>
<evidence type="ECO:0000256" key="5">
    <source>
        <dbReference type="ARBA" id="ARBA00022692"/>
    </source>
</evidence>
<name>A0AAD7AAB6_9AGAR</name>
<evidence type="ECO:0000256" key="10">
    <source>
        <dbReference type="RuleBase" id="RU366056"/>
    </source>
</evidence>
<comment type="pathway">
    <text evidence="2 10">Glycolipid biosynthesis; glycosylphosphatidylinositol-anchor biosynthesis.</text>
</comment>
<dbReference type="SMART" id="SM00780">
    <property type="entry name" value="PIG-X"/>
    <property type="match status" value="1"/>
</dbReference>
<gene>
    <name evidence="11" type="ORF">DFH08DRAFT_775646</name>
</gene>
<dbReference type="EMBL" id="JARIHO010000012">
    <property type="protein sequence ID" value="KAJ7352524.1"/>
    <property type="molecule type" value="Genomic_DNA"/>
</dbReference>
<protein>
    <recommendedName>
        <fullName evidence="10">Protein PBN1</fullName>
    </recommendedName>
</protein>
<keyword evidence="8" id="KW-0472">Membrane</keyword>
<dbReference type="Proteomes" id="UP001218218">
    <property type="component" value="Unassembled WGS sequence"/>
</dbReference>
<dbReference type="PANTHER" id="PTHR28650:SF1">
    <property type="entry name" value="PHOSPHATIDYLINOSITOL-GLYCAN BIOSYNTHESIS CLASS X PROTEIN"/>
    <property type="match status" value="1"/>
</dbReference>
<dbReference type="InterPro" id="IPR013233">
    <property type="entry name" value="PIG-X/PBN1"/>
</dbReference>
<dbReference type="PANTHER" id="PTHR28650">
    <property type="entry name" value="PHOSPHATIDYLINOSITOL-GLYCAN BIOSYNTHESIS CLASS X PROTEIN"/>
    <property type="match status" value="1"/>
</dbReference>
<keyword evidence="5" id="KW-0812">Transmembrane</keyword>
<evidence type="ECO:0000256" key="4">
    <source>
        <dbReference type="ARBA" id="ARBA00022502"/>
    </source>
</evidence>
<comment type="caution">
    <text evidence="11">The sequence shown here is derived from an EMBL/GenBank/DDBJ whole genome shotgun (WGS) entry which is preliminary data.</text>
</comment>
<proteinExistence type="inferred from homology"/>
<evidence type="ECO:0000256" key="8">
    <source>
        <dbReference type="ARBA" id="ARBA00023136"/>
    </source>
</evidence>
<dbReference type="InterPro" id="IPR040039">
    <property type="entry name" value="PIGX"/>
</dbReference>
<keyword evidence="7" id="KW-1133">Transmembrane helix</keyword>
<accession>A0AAD7AAB6</accession>
<organism evidence="11 12">
    <name type="scientific">Mycena albidolilacea</name>
    <dbReference type="NCBI Taxonomy" id="1033008"/>
    <lineage>
        <taxon>Eukaryota</taxon>
        <taxon>Fungi</taxon>
        <taxon>Dikarya</taxon>
        <taxon>Basidiomycota</taxon>
        <taxon>Agaricomycotina</taxon>
        <taxon>Agaricomycetes</taxon>
        <taxon>Agaricomycetidae</taxon>
        <taxon>Agaricales</taxon>
        <taxon>Marasmiineae</taxon>
        <taxon>Mycenaceae</taxon>
        <taxon>Mycena</taxon>
    </lineage>
</organism>
<evidence type="ECO:0000256" key="1">
    <source>
        <dbReference type="ARBA" id="ARBA00004389"/>
    </source>
</evidence>
<reference evidence="11" key="1">
    <citation type="submission" date="2023-03" db="EMBL/GenBank/DDBJ databases">
        <title>Massive genome expansion in bonnet fungi (Mycena s.s.) driven by repeated elements and novel gene families across ecological guilds.</title>
        <authorList>
            <consortium name="Lawrence Berkeley National Laboratory"/>
            <person name="Harder C.B."/>
            <person name="Miyauchi S."/>
            <person name="Viragh M."/>
            <person name="Kuo A."/>
            <person name="Thoen E."/>
            <person name="Andreopoulos B."/>
            <person name="Lu D."/>
            <person name="Skrede I."/>
            <person name="Drula E."/>
            <person name="Henrissat B."/>
            <person name="Morin E."/>
            <person name="Kohler A."/>
            <person name="Barry K."/>
            <person name="LaButti K."/>
            <person name="Morin E."/>
            <person name="Salamov A."/>
            <person name="Lipzen A."/>
            <person name="Mereny Z."/>
            <person name="Hegedus B."/>
            <person name="Baldrian P."/>
            <person name="Stursova M."/>
            <person name="Weitz H."/>
            <person name="Taylor A."/>
            <person name="Grigoriev I.V."/>
            <person name="Nagy L.G."/>
            <person name="Martin F."/>
            <person name="Kauserud H."/>
        </authorList>
    </citation>
    <scope>NUCLEOTIDE SEQUENCE</scope>
    <source>
        <strain evidence="11">CBHHK002</strain>
    </source>
</reference>
<evidence type="ECO:0000256" key="3">
    <source>
        <dbReference type="ARBA" id="ARBA00010345"/>
    </source>
</evidence>
<dbReference type="AlphaFoldDB" id="A0AAD7AAB6"/>
<evidence type="ECO:0000256" key="2">
    <source>
        <dbReference type="ARBA" id="ARBA00004687"/>
    </source>
</evidence>
<comment type="similarity">
    <text evidence="3 10">Belongs to the PIGX family.</text>
</comment>
<keyword evidence="12" id="KW-1185">Reference proteome</keyword>
<keyword evidence="4 10" id="KW-0337">GPI-anchor biosynthesis</keyword>
<evidence type="ECO:0000313" key="12">
    <source>
        <dbReference type="Proteomes" id="UP001218218"/>
    </source>
</evidence>
<sequence length="215" mass="22938">MQSSSVTHSSSFHPIFKTTISLPATSDLSNCSLHLHYALPPIVFIDPYELSARADAYSFQYAPSGPFGGNLELPLAALDIDADAENASLLLSVAQGVSEVEVPLHVRYGATTHDGGEPYQLTQLTWPDAFLACPASTSSPTDALPSMRFTENFDGATIVRLKPPLDALTVETLHTPVGNVADLGRVELGTAVVILAAFLYLVRAAQRTAVKLSRT</sequence>
<comment type="function">
    <text evidence="10">Required for proper folding and/or the stability of a subset of proteins in the endoplasmic reticulum. Component of glycosylphosphatidylinositol-mannosyltransferase 1 which transfers the first of the 4 mannoses in the GPI-anchor precursors during GPI-anchor biosynthesis. Probably acts by stabilizing the mannosyltransferase GPI14.</text>
</comment>
<keyword evidence="9" id="KW-0325">Glycoprotein</keyword>
<comment type="subcellular location">
    <subcellularLocation>
        <location evidence="1 10">Endoplasmic reticulum membrane</location>
        <topology evidence="1 10">Single-pass membrane protein</topology>
    </subcellularLocation>
</comment>
<keyword evidence="6 10" id="KW-0256">Endoplasmic reticulum</keyword>
<dbReference type="Pfam" id="PF08320">
    <property type="entry name" value="PIG-X"/>
    <property type="match status" value="1"/>
</dbReference>
<dbReference type="GO" id="GO:0006506">
    <property type="term" value="P:GPI anchor biosynthetic process"/>
    <property type="evidence" value="ECO:0007669"/>
    <property type="project" value="UniProtKB-KW"/>
</dbReference>
<evidence type="ECO:0000256" key="7">
    <source>
        <dbReference type="ARBA" id="ARBA00022989"/>
    </source>
</evidence>
<evidence type="ECO:0000256" key="6">
    <source>
        <dbReference type="ARBA" id="ARBA00022824"/>
    </source>
</evidence>
<evidence type="ECO:0000256" key="9">
    <source>
        <dbReference type="ARBA" id="ARBA00023180"/>
    </source>
</evidence>